<proteinExistence type="predicted"/>
<dbReference type="Gene3D" id="3.20.20.100">
    <property type="entry name" value="NADP-dependent oxidoreductase domain"/>
    <property type="match status" value="1"/>
</dbReference>
<keyword evidence="4" id="KW-1185">Reference proteome</keyword>
<organism evidence="3 4">
    <name type="scientific">Saccharothrix australiensis</name>
    <dbReference type="NCBI Taxonomy" id="2072"/>
    <lineage>
        <taxon>Bacteria</taxon>
        <taxon>Bacillati</taxon>
        <taxon>Actinomycetota</taxon>
        <taxon>Actinomycetes</taxon>
        <taxon>Pseudonocardiales</taxon>
        <taxon>Pseudonocardiaceae</taxon>
        <taxon>Saccharothrix</taxon>
    </lineage>
</organism>
<dbReference type="AlphaFoldDB" id="A0A495VZ32"/>
<gene>
    <name evidence="3" type="ORF">C8E97_3350</name>
</gene>
<dbReference type="PANTHER" id="PTHR43625">
    <property type="entry name" value="AFLATOXIN B1 ALDEHYDE REDUCTASE"/>
    <property type="match status" value="1"/>
</dbReference>
<name>A0A495VZ32_9PSEU</name>
<protein>
    <submittedName>
        <fullName evidence="3">Aryl-alcohol dehydrogenase-like predicted oxidoreductase</fullName>
    </submittedName>
</protein>
<reference evidence="3 4" key="1">
    <citation type="submission" date="2018-10" db="EMBL/GenBank/DDBJ databases">
        <title>Sequencing the genomes of 1000 actinobacteria strains.</title>
        <authorList>
            <person name="Klenk H.-P."/>
        </authorList>
    </citation>
    <scope>NUCLEOTIDE SEQUENCE [LARGE SCALE GENOMIC DNA]</scope>
    <source>
        <strain evidence="3 4">DSM 43800</strain>
    </source>
</reference>
<dbReference type="InterPro" id="IPR036812">
    <property type="entry name" value="NAD(P)_OxRdtase_dom_sf"/>
</dbReference>
<evidence type="ECO:0000259" key="2">
    <source>
        <dbReference type="Pfam" id="PF00248"/>
    </source>
</evidence>
<dbReference type="InterPro" id="IPR050791">
    <property type="entry name" value="Aldo-Keto_reductase"/>
</dbReference>
<dbReference type="OrthoDB" id="9768793at2"/>
<dbReference type="RefSeq" id="WP_121006507.1">
    <property type="nucleotide sequence ID" value="NZ_RBXO01000001.1"/>
</dbReference>
<dbReference type="GO" id="GO:0005737">
    <property type="term" value="C:cytoplasm"/>
    <property type="evidence" value="ECO:0007669"/>
    <property type="project" value="TreeGrafter"/>
</dbReference>
<dbReference type="PANTHER" id="PTHR43625:SF40">
    <property type="entry name" value="ALDO-KETO REDUCTASE YAKC [NADP(+)]"/>
    <property type="match status" value="1"/>
</dbReference>
<sequence length="329" mass="35368">MRKTPIDANLELGRTGLGCMSMTGGYAPATRDDRESIQVVHRALDLGVALFDTADIYGPFSNEQLLGRALRGRRDRAVIATKCGLVPGPDGALSRDGRPEHIRAACEGSLRRLGVDVIDLYQLHRVDPAVPLEETWGAMADLVAEGKVRALGISHATVPELALVHSLFPLAAVQYELSILAPQLRADVLPWCQANGVAFVAFAPIGRGYLTGGVDGVGVGDSRSSDPRFTADALAANRPIVEGVRSVAERVGATPAQVAIAWVLAQGDRVVPIPGTRTLRRLEENVAALDVRLGPEDLRELDALPVPTGRMQWDRWRSTDNFGRRVGAR</sequence>
<dbReference type="PRINTS" id="PR00069">
    <property type="entry name" value="ALDKETRDTASE"/>
</dbReference>
<accession>A0A495VZ32</accession>
<dbReference type="EMBL" id="RBXO01000001">
    <property type="protein sequence ID" value="RKT54702.1"/>
    <property type="molecule type" value="Genomic_DNA"/>
</dbReference>
<feature type="domain" description="NADP-dependent oxidoreductase" evidence="2">
    <location>
        <begin position="16"/>
        <end position="304"/>
    </location>
</feature>
<evidence type="ECO:0000313" key="3">
    <source>
        <dbReference type="EMBL" id="RKT54702.1"/>
    </source>
</evidence>
<dbReference type="Pfam" id="PF00248">
    <property type="entry name" value="Aldo_ket_red"/>
    <property type="match status" value="1"/>
</dbReference>
<dbReference type="InterPro" id="IPR020471">
    <property type="entry name" value="AKR"/>
</dbReference>
<comment type="caution">
    <text evidence="3">The sequence shown here is derived from an EMBL/GenBank/DDBJ whole genome shotgun (WGS) entry which is preliminary data.</text>
</comment>
<dbReference type="InterPro" id="IPR023210">
    <property type="entry name" value="NADP_OxRdtase_dom"/>
</dbReference>
<evidence type="ECO:0000313" key="4">
    <source>
        <dbReference type="Proteomes" id="UP000282084"/>
    </source>
</evidence>
<evidence type="ECO:0000256" key="1">
    <source>
        <dbReference type="ARBA" id="ARBA00023002"/>
    </source>
</evidence>
<keyword evidence="1" id="KW-0560">Oxidoreductase</keyword>
<dbReference type="GO" id="GO:0016491">
    <property type="term" value="F:oxidoreductase activity"/>
    <property type="evidence" value="ECO:0007669"/>
    <property type="project" value="UniProtKB-KW"/>
</dbReference>
<dbReference type="Proteomes" id="UP000282084">
    <property type="component" value="Unassembled WGS sequence"/>
</dbReference>
<dbReference type="SUPFAM" id="SSF51430">
    <property type="entry name" value="NAD(P)-linked oxidoreductase"/>
    <property type="match status" value="1"/>
</dbReference>